<dbReference type="SUPFAM" id="SSF53850">
    <property type="entry name" value="Periplasmic binding protein-like II"/>
    <property type="match status" value="1"/>
</dbReference>
<evidence type="ECO:0000313" key="3">
    <source>
        <dbReference type="Proteomes" id="UP001138709"/>
    </source>
</evidence>
<dbReference type="Proteomes" id="UP001138709">
    <property type="component" value="Unassembled WGS sequence"/>
</dbReference>
<dbReference type="PANTHER" id="PTHR42928">
    <property type="entry name" value="TRICARBOXYLATE-BINDING PROTEIN"/>
    <property type="match status" value="1"/>
</dbReference>
<reference evidence="2" key="1">
    <citation type="submission" date="2020-01" db="EMBL/GenBank/DDBJ databases">
        <authorList>
            <person name="Rat A."/>
        </authorList>
    </citation>
    <scope>NUCLEOTIDE SEQUENCE</scope>
    <source>
        <strain evidence="2">LMG 31228</strain>
    </source>
</reference>
<protein>
    <submittedName>
        <fullName evidence="2">Tripartite tricarboxylate transporter substrate binding protein</fullName>
    </submittedName>
</protein>
<comment type="caution">
    <text evidence="2">The sequence shown here is derived from an EMBL/GenBank/DDBJ whole genome shotgun (WGS) entry which is preliminary data.</text>
</comment>
<accession>A0A9X9X9S2</accession>
<dbReference type="RefSeq" id="WP_211845983.1">
    <property type="nucleotide sequence ID" value="NZ_JAAEDL010000006.1"/>
</dbReference>
<dbReference type="CDD" id="cd07012">
    <property type="entry name" value="PBP2_Bug_TTT"/>
    <property type="match status" value="1"/>
</dbReference>
<organism evidence="2 3">
    <name type="scientific">Neoroseomonas eburnea</name>
    <dbReference type="NCBI Taxonomy" id="1346889"/>
    <lineage>
        <taxon>Bacteria</taxon>
        <taxon>Pseudomonadati</taxon>
        <taxon>Pseudomonadota</taxon>
        <taxon>Alphaproteobacteria</taxon>
        <taxon>Acetobacterales</taxon>
        <taxon>Acetobacteraceae</taxon>
        <taxon>Neoroseomonas</taxon>
    </lineage>
</organism>
<evidence type="ECO:0000313" key="2">
    <source>
        <dbReference type="EMBL" id="MBR0680458.1"/>
    </source>
</evidence>
<dbReference type="InterPro" id="IPR005064">
    <property type="entry name" value="BUG"/>
</dbReference>
<reference evidence="2" key="2">
    <citation type="journal article" date="2021" name="Syst. Appl. Microbiol.">
        <title>Roseomonas hellenica sp. nov., isolated from roots of wild-growing Alkanna tinctoria.</title>
        <authorList>
            <person name="Rat A."/>
            <person name="Naranjo H.D."/>
            <person name="Lebbe L."/>
            <person name="Cnockaert M."/>
            <person name="Krigas N."/>
            <person name="Grigoriadou K."/>
            <person name="Maloupa E."/>
            <person name="Willems A."/>
        </authorList>
    </citation>
    <scope>NUCLEOTIDE SEQUENCE</scope>
    <source>
        <strain evidence="2">LMG 31228</strain>
    </source>
</reference>
<dbReference type="Pfam" id="PF03401">
    <property type="entry name" value="TctC"/>
    <property type="match status" value="1"/>
</dbReference>
<evidence type="ECO:0000256" key="1">
    <source>
        <dbReference type="ARBA" id="ARBA00006987"/>
    </source>
</evidence>
<keyword evidence="3" id="KW-1185">Reference proteome</keyword>
<sequence>MRLPRRTLLAWPALAGTAQAQAPWPGRPIRLLVGFAPGGANDIVARLLAPALAARLGQPVVVENRGGAGGNIAAEVLANAAPDGHTLMLATPGPLTVNPSIHRRLPFDPERSFAPVAQLGVILDVLAVPAARPWQSTSEFLAAARARPGELNVSHSGVGSGSHVGIVLLRSLTGIEVLEVPYSGGGPMMADFLSGKLDATVGTAPVLVPLARAGRIRILGVAQNERSPVLPDVPPMADAVPGYDLRSWVGLIAPAGTPAAVIDRLHEAAAAALAEPGIVARFHQQATEPAVKDPASFARMLAEERARWAPLMRAANVTVE</sequence>
<dbReference type="EMBL" id="JAAEDL010000006">
    <property type="protein sequence ID" value="MBR0680458.1"/>
    <property type="molecule type" value="Genomic_DNA"/>
</dbReference>
<dbReference type="PANTHER" id="PTHR42928:SF5">
    <property type="entry name" value="BLR1237 PROTEIN"/>
    <property type="match status" value="1"/>
</dbReference>
<gene>
    <name evidence="2" type="ORF">GXW74_08165</name>
</gene>
<dbReference type="Gene3D" id="3.40.190.150">
    <property type="entry name" value="Bordetella uptake gene, domain 1"/>
    <property type="match status" value="1"/>
</dbReference>
<dbReference type="PIRSF" id="PIRSF017082">
    <property type="entry name" value="YflP"/>
    <property type="match status" value="1"/>
</dbReference>
<dbReference type="InterPro" id="IPR042100">
    <property type="entry name" value="Bug_dom1"/>
</dbReference>
<name>A0A9X9X9S2_9PROT</name>
<comment type="similarity">
    <text evidence="1">Belongs to the UPF0065 (bug) family.</text>
</comment>
<dbReference type="Gene3D" id="3.40.190.10">
    <property type="entry name" value="Periplasmic binding protein-like II"/>
    <property type="match status" value="1"/>
</dbReference>
<dbReference type="AlphaFoldDB" id="A0A9X9X9S2"/>
<proteinExistence type="inferred from homology"/>